<dbReference type="NCBIfam" id="NF033788">
    <property type="entry name" value="HTH_metalloreg"/>
    <property type="match status" value="1"/>
</dbReference>
<dbReference type="PRINTS" id="PR00778">
    <property type="entry name" value="HTHARSR"/>
</dbReference>
<evidence type="ECO:0000259" key="4">
    <source>
        <dbReference type="PROSITE" id="PS50987"/>
    </source>
</evidence>
<dbReference type="PANTHER" id="PTHR33154">
    <property type="entry name" value="TRANSCRIPTIONAL REGULATOR, ARSR FAMILY"/>
    <property type="match status" value="1"/>
</dbReference>
<reference evidence="7 8" key="1">
    <citation type="submission" date="2019-12" db="EMBL/GenBank/DDBJ databases">
        <title>Whole genome sequences of Lactococcus raffinolactis strains isolated from sewage.</title>
        <authorList>
            <person name="Ybazeta G."/>
            <person name="Ross M."/>
            <person name="Brabant-Kirwan D."/>
            <person name="Saleh M."/>
            <person name="Dillon J.A."/>
            <person name="Splinter K."/>
            <person name="Nokhbeh R."/>
        </authorList>
    </citation>
    <scope>NUCLEOTIDE SEQUENCE [LARGE SCALE GENOMIC DNA]</scope>
    <source>
        <strain evidence="6 7">Lr_19_14</strain>
        <strain evidence="5 8">Lr_19_5</strain>
    </source>
</reference>
<dbReference type="CDD" id="cd00090">
    <property type="entry name" value="HTH_ARSR"/>
    <property type="match status" value="1"/>
</dbReference>
<dbReference type="InterPro" id="IPR051081">
    <property type="entry name" value="HTH_MetalResp_TranReg"/>
</dbReference>
<dbReference type="InterPro" id="IPR036390">
    <property type="entry name" value="WH_DNA-bd_sf"/>
</dbReference>
<dbReference type="Gene3D" id="1.10.10.10">
    <property type="entry name" value="Winged helix-like DNA-binding domain superfamily/Winged helix DNA-binding domain"/>
    <property type="match status" value="1"/>
</dbReference>
<evidence type="ECO:0000256" key="2">
    <source>
        <dbReference type="ARBA" id="ARBA00023125"/>
    </source>
</evidence>
<keyword evidence="2" id="KW-0238">DNA-binding</keyword>
<dbReference type="SMART" id="SM00418">
    <property type="entry name" value="HTH_ARSR"/>
    <property type="match status" value="1"/>
</dbReference>
<gene>
    <name evidence="6" type="ORF">GU334_07555</name>
    <name evidence="5" type="ORF">GU336_08450</name>
</gene>
<feature type="domain" description="HTH arsR-type" evidence="4">
    <location>
        <begin position="23"/>
        <end position="118"/>
    </location>
</feature>
<dbReference type="PANTHER" id="PTHR33154:SF18">
    <property type="entry name" value="ARSENICAL RESISTANCE OPERON REPRESSOR"/>
    <property type="match status" value="1"/>
</dbReference>
<dbReference type="GO" id="GO:0003677">
    <property type="term" value="F:DNA binding"/>
    <property type="evidence" value="ECO:0007669"/>
    <property type="project" value="UniProtKB-KW"/>
</dbReference>
<proteinExistence type="predicted"/>
<keyword evidence="1" id="KW-0805">Transcription regulation</keyword>
<sequence length="121" mass="13855">MREDSCEITCFDEEKVQVVQESLATYDTFSISQLFKVLADERRLKILYALTTQERLCVCDVALIIGATVATTSHHLRALRKLSILTHEKVGKMVYYQLNNPIIERLVLDAMTQEKEVVTYG</sequence>
<dbReference type="InterPro" id="IPR011991">
    <property type="entry name" value="ArsR-like_HTH"/>
</dbReference>
<name>A0A6H0URP3_9LACT</name>
<dbReference type="Proteomes" id="UP000501945">
    <property type="component" value="Chromosome"/>
</dbReference>
<evidence type="ECO:0000256" key="1">
    <source>
        <dbReference type="ARBA" id="ARBA00023015"/>
    </source>
</evidence>
<dbReference type="EMBL" id="CP047616">
    <property type="protein sequence ID" value="QIW54167.1"/>
    <property type="molecule type" value="Genomic_DNA"/>
</dbReference>
<dbReference type="GO" id="GO:0003700">
    <property type="term" value="F:DNA-binding transcription factor activity"/>
    <property type="evidence" value="ECO:0007669"/>
    <property type="project" value="InterPro"/>
</dbReference>
<evidence type="ECO:0000313" key="8">
    <source>
        <dbReference type="Proteomes" id="UP000501945"/>
    </source>
</evidence>
<dbReference type="InterPro" id="IPR001845">
    <property type="entry name" value="HTH_ArsR_DNA-bd_dom"/>
</dbReference>
<dbReference type="EMBL" id="CP047628">
    <property type="protein sequence ID" value="QIW58770.1"/>
    <property type="molecule type" value="Genomic_DNA"/>
</dbReference>
<dbReference type="SUPFAM" id="SSF46785">
    <property type="entry name" value="Winged helix' DNA-binding domain"/>
    <property type="match status" value="1"/>
</dbReference>
<dbReference type="Proteomes" id="UP000501558">
    <property type="component" value="Chromosome"/>
</dbReference>
<evidence type="ECO:0000256" key="3">
    <source>
        <dbReference type="ARBA" id="ARBA00023163"/>
    </source>
</evidence>
<dbReference type="InterPro" id="IPR036388">
    <property type="entry name" value="WH-like_DNA-bd_sf"/>
</dbReference>
<dbReference type="InterPro" id="IPR018334">
    <property type="entry name" value="ArsR_HTH"/>
</dbReference>
<dbReference type="AlphaFoldDB" id="A0A6H0URP3"/>
<evidence type="ECO:0000313" key="6">
    <source>
        <dbReference type="EMBL" id="QIW58770.1"/>
    </source>
</evidence>
<dbReference type="PROSITE" id="PS00846">
    <property type="entry name" value="HTH_ARSR_1"/>
    <property type="match status" value="1"/>
</dbReference>
<keyword evidence="3" id="KW-0804">Transcription</keyword>
<protein>
    <submittedName>
        <fullName evidence="5">Metalloregulator ArsR/SmtB family transcription factor</fullName>
    </submittedName>
</protein>
<dbReference type="Pfam" id="PF01022">
    <property type="entry name" value="HTH_5"/>
    <property type="match status" value="1"/>
</dbReference>
<organism evidence="5 8">
    <name type="scientific">Pseudolactococcus raffinolactis</name>
    <dbReference type="NCBI Taxonomy" id="1366"/>
    <lineage>
        <taxon>Bacteria</taxon>
        <taxon>Bacillati</taxon>
        <taxon>Bacillota</taxon>
        <taxon>Bacilli</taxon>
        <taxon>Lactobacillales</taxon>
        <taxon>Streptococcaceae</taxon>
        <taxon>Pseudolactococcus</taxon>
    </lineage>
</organism>
<evidence type="ECO:0000313" key="7">
    <source>
        <dbReference type="Proteomes" id="UP000501558"/>
    </source>
</evidence>
<dbReference type="PROSITE" id="PS50987">
    <property type="entry name" value="HTH_ARSR_2"/>
    <property type="match status" value="1"/>
</dbReference>
<evidence type="ECO:0000313" key="5">
    <source>
        <dbReference type="EMBL" id="QIW54167.1"/>
    </source>
</evidence>
<keyword evidence="7" id="KW-1185">Reference proteome</keyword>
<accession>A0A6H0URP3</accession>
<dbReference type="RefSeq" id="WP_167838861.1">
    <property type="nucleotide sequence ID" value="NZ_CBCPKB010000015.1"/>
</dbReference>